<sequence length="190" mass="21145">MATSRILPLEMESVDAPVAPSDSFVFTMYMVIVRTILNAGDVKVSSAVIHGVNHSFTSDKTSVSFSVAVNMSVTLIKTGKFDPVPDRVYFNLSVASLPDFPLVSTFSSSPYDISSNEMRMAFQPRRTHLSEAALLLLDKELEEEDAWLLLSLDFQWHIRHRKVGTGEHMHTQLQCNIPVYSSGNYEGACL</sequence>
<evidence type="ECO:0000313" key="2">
    <source>
        <dbReference type="Proteomes" id="UP001229421"/>
    </source>
</evidence>
<dbReference type="Proteomes" id="UP001229421">
    <property type="component" value="Unassembled WGS sequence"/>
</dbReference>
<accession>A0AAD8KSN3</accession>
<comment type="caution">
    <text evidence="1">The sequence shown here is derived from an EMBL/GenBank/DDBJ whole genome shotgun (WGS) entry which is preliminary data.</text>
</comment>
<evidence type="ECO:0000313" key="1">
    <source>
        <dbReference type="EMBL" id="KAK1425622.1"/>
    </source>
</evidence>
<protein>
    <submittedName>
        <fullName evidence="1">Uncharacterized protein</fullName>
    </submittedName>
</protein>
<proteinExistence type="predicted"/>
<name>A0AAD8KSN3_TARER</name>
<gene>
    <name evidence="1" type="ORF">QVD17_20976</name>
</gene>
<reference evidence="1" key="1">
    <citation type="journal article" date="2023" name="bioRxiv">
        <title>Improved chromosome-level genome assembly for marigold (Tagetes erecta).</title>
        <authorList>
            <person name="Jiang F."/>
            <person name="Yuan L."/>
            <person name="Wang S."/>
            <person name="Wang H."/>
            <person name="Xu D."/>
            <person name="Wang A."/>
            <person name="Fan W."/>
        </authorList>
    </citation>
    <scope>NUCLEOTIDE SEQUENCE</scope>
    <source>
        <strain evidence="1">WSJ</strain>
        <tissue evidence="1">Leaf</tissue>
    </source>
</reference>
<dbReference type="AlphaFoldDB" id="A0AAD8KSN3"/>
<keyword evidence="2" id="KW-1185">Reference proteome</keyword>
<dbReference type="EMBL" id="JAUHHV010000005">
    <property type="protein sequence ID" value="KAK1425622.1"/>
    <property type="molecule type" value="Genomic_DNA"/>
</dbReference>
<organism evidence="1 2">
    <name type="scientific">Tagetes erecta</name>
    <name type="common">African marigold</name>
    <dbReference type="NCBI Taxonomy" id="13708"/>
    <lineage>
        <taxon>Eukaryota</taxon>
        <taxon>Viridiplantae</taxon>
        <taxon>Streptophyta</taxon>
        <taxon>Embryophyta</taxon>
        <taxon>Tracheophyta</taxon>
        <taxon>Spermatophyta</taxon>
        <taxon>Magnoliopsida</taxon>
        <taxon>eudicotyledons</taxon>
        <taxon>Gunneridae</taxon>
        <taxon>Pentapetalae</taxon>
        <taxon>asterids</taxon>
        <taxon>campanulids</taxon>
        <taxon>Asterales</taxon>
        <taxon>Asteraceae</taxon>
        <taxon>Asteroideae</taxon>
        <taxon>Heliantheae alliance</taxon>
        <taxon>Tageteae</taxon>
        <taxon>Tagetes</taxon>
    </lineage>
</organism>